<dbReference type="InParanoid" id="T0RW40"/>
<name>T0RW40_SAPDV</name>
<evidence type="ECO:0000313" key="1">
    <source>
        <dbReference type="EMBL" id="EQC36708.1"/>
    </source>
</evidence>
<organism evidence="1 2">
    <name type="scientific">Saprolegnia diclina (strain VS20)</name>
    <dbReference type="NCBI Taxonomy" id="1156394"/>
    <lineage>
        <taxon>Eukaryota</taxon>
        <taxon>Sar</taxon>
        <taxon>Stramenopiles</taxon>
        <taxon>Oomycota</taxon>
        <taxon>Saprolegniomycetes</taxon>
        <taxon>Saprolegniales</taxon>
        <taxon>Saprolegniaceae</taxon>
        <taxon>Saprolegnia</taxon>
    </lineage>
</organism>
<reference evidence="1 2" key="1">
    <citation type="submission" date="2012-04" db="EMBL/GenBank/DDBJ databases">
        <title>The Genome Sequence of Saprolegnia declina VS20.</title>
        <authorList>
            <consortium name="The Broad Institute Genome Sequencing Platform"/>
            <person name="Russ C."/>
            <person name="Nusbaum C."/>
            <person name="Tyler B."/>
            <person name="van West P."/>
            <person name="Dieguez-Uribeondo J."/>
            <person name="de Bruijn I."/>
            <person name="Tripathy S."/>
            <person name="Jiang R."/>
            <person name="Young S.K."/>
            <person name="Zeng Q."/>
            <person name="Gargeya S."/>
            <person name="Fitzgerald M."/>
            <person name="Haas B."/>
            <person name="Abouelleil A."/>
            <person name="Alvarado L."/>
            <person name="Arachchi H.M."/>
            <person name="Berlin A."/>
            <person name="Chapman S.B."/>
            <person name="Goldberg J."/>
            <person name="Griggs A."/>
            <person name="Gujja S."/>
            <person name="Hansen M."/>
            <person name="Howarth C."/>
            <person name="Imamovic A."/>
            <person name="Larimer J."/>
            <person name="McCowen C."/>
            <person name="Montmayeur A."/>
            <person name="Murphy C."/>
            <person name="Neiman D."/>
            <person name="Pearson M."/>
            <person name="Priest M."/>
            <person name="Roberts A."/>
            <person name="Saif S."/>
            <person name="Shea T."/>
            <person name="Sisk P."/>
            <person name="Sykes S."/>
            <person name="Wortman J."/>
            <person name="Nusbaum C."/>
            <person name="Birren B."/>
        </authorList>
    </citation>
    <scope>NUCLEOTIDE SEQUENCE [LARGE SCALE GENOMIC DNA]</scope>
    <source>
        <strain evidence="1 2">VS20</strain>
    </source>
</reference>
<protein>
    <recommendedName>
        <fullName evidence="3">F-box domain-containing protein</fullName>
    </recommendedName>
</protein>
<keyword evidence="2" id="KW-1185">Reference proteome</keyword>
<dbReference type="Proteomes" id="UP000030762">
    <property type="component" value="Unassembled WGS sequence"/>
</dbReference>
<dbReference type="OMA" id="WRDHITS"/>
<dbReference type="VEuPathDB" id="FungiDB:SDRG_06144"/>
<dbReference type="OrthoDB" id="10409647at2759"/>
<evidence type="ECO:0000313" key="2">
    <source>
        <dbReference type="Proteomes" id="UP000030762"/>
    </source>
</evidence>
<proteinExistence type="predicted"/>
<evidence type="ECO:0008006" key="3">
    <source>
        <dbReference type="Google" id="ProtNLM"/>
    </source>
</evidence>
<gene>
    <name evidence="1" type="ORF">SDRG_06144</name>
</gene>
<dbReference type="AlphaFoldDB" id="T0RW40"/>
<dbReference type="RefSeq" id="XP_008610129.1">
    <property type="nucleotide sequence ID" value="XM_008611907.1"/>
</dbReference>
<dbReference type="EMBL" id="JH767147">
    <property type="protein sequence ID" value="EQC36708.1"/>
    <property type="molecule type" value="Genomic_DNA"/>
</dbReference>
<dbReference type="GeneID" id="19946871"/>
<accession>T0RW40</accession>
<sequence>MPNHTSRLSAELLELVATHVPSAVDLLALLAALPTDLLTPPLQSLRELATHVEPTSLWPTLVLPHDATPHVAALIESILRVLPAVAVAAPSTSIRSLSLLPSTRVHLLALASPAAYAVAMTEWRDHITSVTIHLEHENEATRWTGDAVRTWCQQLTKLPRLTSLRLHWALDAADDLFDAPAVLLDAITASSLTDVSLTFESWFTWDMAMSKVFAAWLDAASVTNIALTNLFLPQQSPEARLLCDSLLLAPSLQSIALHGGNMTESFLQSQHRLGLHVSALALDGCTHELLPNLATKINDSRLSDLALGFHRPCATYVGLPRVVSAVLSAVRTFLWSSHAHDGHSLEAALSQTISRLPHLQRLCLKGLASASMPLPAL</sequence>